<evidence type="ECO:0000313" key="1">
    <source>
        <dbReference type="EMBL" id="CAG8514019.1"/>
    </source>
</evidence>
<organism evidence="1 2">
    <name type="scientific">Ambispora leptoticha</name>
    <dbReference type="NCBI Taxonomy" id="144679"/>
    <lineage>
        <taxon>Eukaryota</taxon>
        <taxon>Fungi</taxon>
        <taxon>Fungi incertae sedis</taxon>
        <taxon>Mucoromycota</taxon>
        <taxon>Glomeromycotina</taxon>
        <taxon>Glomeromycetes</taxon>
        <taxon>Archaeosporales</taxon>
        <taxon>Ambisporaceae</taxon>
        <taxon>Ambispora</taxon>
    </lineage>
</organism>
<comment type="caution">
    <text evidence="1">The sequence shown here is derived from an EMBL/GenBank/DDBJ whole genome shotgun (WGS) entry which is preliminary data.</text>
</comment>
<protein>
    <submittedName>
        <fullName evidence="1">8954_t:CDS:1</fullName>
    </submittedName>
</protein>
<dbReference type="EMBL" id="CAJVPS010000890">
    <property type="protein sequence ID" value="CAG8514019.1"/>
    <property type="molecule type" value="Genomic_DNA"/>
</dbReference>
<dbReference type="PANTHER" id="PTHR31366:SF2">
    <property type="entry name" value="UPF0739 PROTEIN C1ORF74"/>
    <property type="match status" value="1"/>
</dbReference>
<name>A0A9N8ZZI3_9GLOM</name>
<dbReference type="AlphaFoldDB" id="A0A9N8ZZI3"/>
<keyword evidence="2" id="KW-1185">Reference proteome</keyword>
<sequence length="237" mass="27669">MASSVNFEEIHSSLLTFFRTQYFFINYELTFLRILRVATLVDIVFLSLEETIELIKLLKNDVTNDSDKSSRPTSSLFSYLCALQFSATHTFICNKVLLTEKLDKDFRNNFQDNIYFVDVLKSSGKPRLARWLLEYPIIYVQNIEESIDEIENNEGNCLGNEELRLCRVYLRKREADKNRQILLSFSFPKSIFSTQETEIIARLKSLFNSRLSEQQNAIWKNECEIEISDVCLPVVAL</sequence>
<accession>A0A9N8ZZI3</accession>
<proteinExistence type="predicted"/>
<reference evidence="1" key="1">
    <citation type="submission" date="2021-06" db="EMBL/GenBank/DDBJ databases">
        <authorList>
            <person name="Kallberg Y."/>
            <person name="Tangrot J."/>
            <person name="Rosling A."/>
        </authorList>
    </citation>
    <scope>NUCLEOTIDE SEQUENCE</scope>
    <source>
        <strain evidence="1">FL130A</strain>
    </source>
</reference>
<dbReference type="PANTHER" id="PTHR31366">
    <property type="entry name" value="UPF0739 PROTEIN C1ORF74"/>
    <property type="match status" value="1"/>
</dbReference>
<dbReference type="OrthoDB" id="2395010at2759"/>
<dbReference type="InterPro" id="IPR027850">
    <property type="entry name" value="DUF4504"/>
</dbReference>
<evidence type="ECO:0000313" key="2">
    <source>
        <dbReference type="Proteomes" id="UP000789508"/>
    </source>
</evidence>
<gene>
    <name evidence="1" type="ORF">ALEPTO_LOCUS4122</name>
</gene>
<dbReference type="Pfam" id="PF14953">
    <property type="entry name" value="DUF4504"/>
    <property type="match status" value="1"/>
</dbReference>
<dbReference type="Proteomes" id="UP000789508">
    <property type="component" value="Unassembled WGS sequence"/>
</dbReference>